<dbReference type="PROSITE" id="PS51257">
    <property type="entry name" value="PROKAR_LIPOPROTEIN"/>
    <property type="match status" value="1"/>
</dbReference>
<dbReference type="GO" id="GO:0015920">
    <property type="term" value="P:lipopolysaccharide transport"/>
    <property type="evidence" value="ECO:0007669"/>
    <property type="project" value="TreeGrafter"/>
</dbReference>
<dbReference type="GO" id="GO:0009279">
    <property type="term" value="C:cell outer membrane"/>
    <property type="evidence" value="ECO:0007669"/>
    <property type="project" value="UniProtKB-SubCell"/>
</dbReference>
<dbReference type="HAMAP" id="MF_01186">
    <property type="entry name" value="LPS_assembly_LptE"/>
    <property type="match status" value="1"/>
</dbReference>
<evidence type="ECO:0000256" key="7">
    <source>
        <dbReference type="SAM" id="MobiDB-lite"/>
    </source>
</evidence>
<comment type="function">
    <text evidence="6">Together with LptD, is involved in the assembly of lipopolysaccharide (LPS) at the surface of the outer membrane. Required for the proper assembly of LptD. Binds LPS and may serve as the LPS recognition site at the outer membrane.</text>
</comment>
<proteinExistence type="inferred from homology"/>
<keyword evidence="1 6" id="KW-0732">Signal</keyword>
<evidence type="ECO:0000256" key="3">
    <source>
        <dbReference type="ARBA" id="ARBA00023139"/>
    </source>
</evidence>
<reference evidence="8 9" key="1">
    <citation type="submission" date="2018-04" db="EMBL/GenBank/DDBJ databases">
        <title>Pseudomonas sp. nov., isolated from mangrove soil.</title>
        <authorList>
            <person name="Chen C."/>
        </authorList>
    </citation>
    <scope>NUCLEOTIDE SEQUENCE [LARGE SCALE GENOMIC DNA]</scope>
    <source>
        <strain evidence="8 9">TC-11</strain>
    </source>
</reference>
<evidence type="ECO:0000256" key="5">
    <source>
        <dbReference type="ARBA" id="ARBA00023288"/>
    </source>
</evidence>
<dbReference type="AlphaFoldDB" id="A0A2T5P8N2"/>
<gene>
    <name evidence="6" type="primary">lptE</name>
    <name evidence="8" type="ORF">DBO85_12015</name>
</gene>
<dbReference type="Gene3D" id="3.30.160.150">
    <property type="entry name" value="Lipoprotein like domain"/>
    <property type="match status" value="1"/>
</dbReference>
<keyword evidence="5 6" id="KW-0449">Lipoprotein</keyword>
<dbReference type="PANTHER" id="PTHR38098">
    <property type="entry name" value="LPS-ASSEMBLY LIPOPROTEIN LPTE"/>
    <property type="match status" value="1"/>
</dbReference>
<evidence type="ECO:0000313" key="8">
    <source>
        <dbReference type="EMBL" id="PTU74077.1"/>
    </source>
</evidence>
<feature type="region of interest" description="Disordered" evidence="7">
    <location>
        <begin position="168"/>
        <end position="201"/>
    </location>
</feature>
<evidence type="ECO:0000256" key="4">
    <source>
        <dbReference type="ARBA" id="ARBA00023237"/>
    </source>
</evidence>
<dbReference type="OrthoDB" id="5612114at2"/>
<evidence type="ECO:0000256" key="1">
    <source>
        <dbReference type="ARBA" id="ARBA00022729"/>
    </source>
</evidence>
<comment type="similarity">
    <text evidence="6">Belongs to the LptE lipoprotein family.</text>
</comment>
<comment type="subcellular location">
    <subcellularLocation>
        <location evidence="6">Cell outer membrane</location>
        <topology evidence="6">Lipid-anchor</topology>
    </subcellularLocation>
</comment>
<dbReference type="PANTHER" id="PTHR38098:SF1">
    <property type="entry name" value="LPS-ASSEMBLY LIPOPROTEIN LPTE"/>
    <property type="match status" value="1"/>
</dbReference>
<dbReference type="RefSeq" id="WP_108107511.1">
    <property type="nucleotide sequence ID" value="NZ_QASN01000019.1"/>
</dbReference>
<comment type="subunit">
    <text evidence="6">Component of the lipopolysaccharide transport and assembly complex. Interacts with LptD.</text>
</comment>
<protein>
    <recommendedName>
        <fullName evidence="6">LPS-assembly lipoprotein LptE</fullName>
    </recommendedName>
</protein>
<comment type="caution">
    <text evidence="8">The sequence shown here is derived from an EMBL/GenBank/DDBJ whole genome shotgun (WGS) entry which is preliminary data.</text>
</comment>
<evidence type="ECO:0000256" key="6">
    <source>
        <dbReference type="HAMAP-Rule" id="MF_01186"/>
    </source>
</evidence>
<dbReference type="Proteomes" id="UP000244064">
    <property type="component" value="Unassembled WGS sequence"/>
</dbReference>
<dbReference type="GO" id="GO:1990351">
    <property type="term" value="C:transporter complex"/>
    <property type="evidence" value="ECO:0007669"/>
    <property type="project" value="TreeGrafter"/>
</dbReference>
<accession>A0A2T5P8N2</accession>
<dbReference type="GO" id="GO:0001530">
    <property type="term" value="F:lipopolysaccharide binding"/>
    <property type="evidence" value="ECO:0007669"/>
    <property type="project" value="TreeGrafter"/>
</dbReference>
<name>A0A2T5P8N2_9PSED</name>
<keyword evidence="3 6" id="KW-0564">Palmitate</keyword>
<feature type="compositionally biased region" description="Basic and acidic residues" evidence="7">
    <location>
        <begin position="168"/>
        <end position="187"/>
    </location>
</feature>
<dbReference type="EMBL" id="QASN01000019">
    <property type="protein sequence ID" value="PTU74077.1"/>
    <property type="molecule type" value="Genomic_DNA"/>
</dbReference>
<sequence>MMKRNLMVVGLAVLLSACGFQLRGIGGGEFALKEIDVQARNAYGSTVNEVRQALENRDLRVHAGAPYRLVLVSEREQVRTASYTRSARSAEYELTLILDYQIQTAGELPLLNNRLEVQNTYLQDENNLIGSDQEAVQVRGEMRRDLIQQLVQQLQVITPARLDELREAAEARARAEAQAAEEERQRQQAEPQPAPLQLPIR</sequence>
<keyword evidence="9" id="KW-1185">Reference proteome</keyword>
<feature type="compositionally biased region" description="Pro residues" evidence="7">
    <location>
        <begin position="192"/>
        <end position="201"/>
    </location>
</feature>
<organism evidence="8 9">
    <name type="scientific">Pseudomonas mangrovi</name>
    <dbReference type="NCBI Taxonomy" id="2161748"/>
    <lineage>
        <taxon>Bacteria</taxon>
        <taxon>Pseudomonadati</taxon>
        <taxon>Pseudomonadota</taxon>
        <taxon>Gammaproteobacteria</taxon>
        <taxon>Pseudomonadales</taxon>
        <taxon>Pseudomonadaceae</taxon>
        <taxon>Pseudomonas</taxon>
    </lineage>
</organism>
<keyword evidence="4 6" id="KW-0998">Cell outer membrane</keyword>
<evidence type="ECO:0000313" key="9">
    <source>
        <dbReference type="Proteomes" id="UP000244064"/>
    </source>
</evidence>
<evidence type="ECO:0000256" key="2">
    <source>
        <dbReference type="ARBA" id="ARBA00023136"/>
    </source>
</evidence>
<keyword evidence="2 6" id="KW-0472">Membrane</keyword>
<dbReference type="InterPro" id="IPR007485">
    <property type="entry name" value="LPS_assembly_LptE"/>
</dbReference>
<dbReference type="GO" id="GO:0043165">
    <property type="term" value="P:Gram-negative-bacterium-type cell outer membrane assembly"/>
    <property type="evidence" value="ECO:0007669"/>
    <property type="project" value="UniProtKB-UniRule"/>
</dbReference>
<dbReference type="Pfam" id="PF04390">
    <property type="entry name" value="LptE"/>
    <property type="match status" value="1"/>
</dbReference>